<dbReference type="KEGG" id="req:REQ_23920"/>
<dbReference type="GO" id="GO:0016491">
    <property type="term" value="F:oxidoreductase activity"/>
    <property type="evidence" value="ECO:0007669"/>
    <property type="project" value="InterPro"/>
</dbReference>
<name>A0A3S5Y777_RHOH1</name>
<proteinExistence type="predicted"/>
<dbReference type="NCBIfam" id="NF047509">
    <property type="entry name" value="Rv3131_FMN_oxido"/>
    <property type="match status" value="1"/>
</dbReference>
<dbReference type="PANTHER" id="PTHR23026:SF123">
    <property type="entry name" value="NAD(P)H NITROREDUCTASE RV3131-RELATED"/>
    <property type="match status" value="1"/>
</dbReference>
<dbReference type="SUPFAM" id="SSF55469">
    <property type="entry name" value="FMN-dependent nitroreductase-like"/>
    <property type="match status" value="2"/>
</dbReference>
<protein>
    <submittedName>
        <fullName evidence="1">Uncharacterized protein</fullName>
    </submittedName>
</protein>
<dbReference type="PANTHER" id="PTHR23026">
    <property type="entry name" value="NADPH NITROREDUCTASE"/>
    <property type="match status" value="1"/>
</dbReference>
<evidence type="ECO:0000313" key="2">
    <source>
        <dbReference type="Proteomes" id="UP000006892"/>
    </source>
</evidence>
<organism evidence="1">
    <name type="scientific">Rhodococcus hoagii (strain 103S)</name>
    <name type="common">Rhodococcus equi</name>
    <dbReference type="NCBI Taxonomy" id="685727"/>
    <lineage>
        <taxon>Bacteria</taxon>
        <taxon>Bacillati</taxon>
        <taxon>Actinomycetota</taxon>
        <taxon>Actinomycetes</taxon>
        <taxon>Mycobacteriales</taxon>
        <taxon>Nocardiaceae</taxon>
        <taxon>Prescottella</taxon>
    </lineage>
</organism>
<dbReference type="AlphaFoldDB" id="A0A3S5Y777"/>
<dbReference type="Gene3D" id="3.40.109.10">
    <property type="entry name" value="NADH Oxidase"/>
    <property type="match status" value="1"/>
</dbReference>
<sequence>MGTRTAPEPIRAAVSVACRAPSVHNSQPWSWVFSCGSLELHADRMRALPVVDPLARQMVISCGTALHHLEVAVAEHGLGVVIDRLPDPGNPMLLASVGFVSGTDSVRTRSLRRAIPGRWTDRRAFGPPTPDALAGLADVLGRHDVAITFLGADGPSRLAEATRSGADVRRHDAAYRAELFWWTGHSCDETGVPASVLPDGGTVPVGREFPRGALEPPGTADRAALAVLSTDTDTRLDWLRCGEALSELLLEATARGLATCPLTHVTEIATSREMVREAATASGARGRFPQVVVRLGTPSADEYEVPRTGRRRVDDVWRDAGI</sequence>
<dbReference type="RefSeq" id="WP_013416072.1">
    <property type="nucleotide sequence ID" value="NC_014659.1"/>
</dbReference>
<dbReference type="InterPro" id="IPR050627">
    <property type="entry name" value="Nitroreductase/BluB"/>
</dbReference>
<evidence type="ECO:0000313" key="1">
    <source>
        <dbReference type="EMBL" id="CBH48434.1"/>
    </source>
</evidence>
<dbReference type="Proteomes" id="UP001154400">
    <property type="component" value="Chromosome"/>
</dbReference>
<reference evidence="1" key="1">
    <citation type="journal article" date="2010" name="PLoS Genet.">
        <title>The genome of a pathogenic rhodococcus: cooptive virulence underpinned by key gene acquisitions.</title>
        <authorList>
            <person name="Letek M."/>
            <person name="Gonzalez P."/>
            <person name="Macarthur I."/>
            <person name="Rodriguez H."/>
            <person name="Freeman T.C."/>
            <person name="Valero-Rello A."/>
            <person name="Blanco M."/>
            <person name="Buckley T."/>
            <person name="Cherevach I."/>
            <person name="Fahey R."/>
            <person name="Hapeshi A."/>
            <person name="Holdstock J."/>
            <person name="Leadon D."/>
            <person name="Navas J."/>
            <person name="Ocampo A."/>
            <person name="Quail M.A."/>
            <person name="Sanders M."/>
            <person name="Scortti M.M."/>
            <person name="Prescott J.F."/>
            <person name="Fogarty U."/>
            <person name="Meijer W.G."/>
            <person name="Parkhill J."/>
            <person name="Bentley S.D."/>
            <person name="Vazquez-Boland J.A."/>
        </authorList>
    </citation>
    <scope>NUCLEOTIDE SEQUENCE [LARGE SCALE GENOMIC DNA]</scope>
    <source>
        <strain evidence="1 2">103S</strain>
    </source>
</reference>
<dbReference type="EMBL" id="FN563149">
    <property type="protein sequence ID" value="CBH48434.1"/>
    <property type="molecule type" value="Genomic_DNA"/>
</dbReference>
<dbReference type="InterPro" id="IPR000415">
    <property type="entry name" value="Nitroreductase-like"/>
</dbReference>
<gene>
    <name evidence="1" type="ordered locus">REQ_23920</name>
</gene>
<dbReference type="PROSITE" id="PS51257">
    <property type="entry name" value="PROKAR_LIPOPROTEIN"/>
    <property type="match status" value="1"/>
</dbReference>
<accession>A0A3S5Y777</accession>